<keyword evidence="1" id="KW-0547">Nucleotide-binding</keyword>
<dbReference type="InterPro" id="IPR001650">
    <property type="entry name" value="Helicase_C-like"/>
</dbReference>
<keyword evidence="12" id="KW-1185">Reference proteome</keyword>
<dbReference type="SMART" id="SM00847">
    <property type="entry name" value="HA2"/>
    <property type="match status" value="1"/>
</dbReference>
<feature type="domain" description="Helicase C-terminal" evidence="10">
    <location>
        <begin position="637"/>
        <end position="806"/>
    </location>
</feature>
<keyword evidence="3" id="KW-0347">Helicase</keyword>
<name>A0A7R8V7A2_HERIL</name>
<proteinExistence type="inferred from homology"/>
<dbReference type="InterPro" id="IPR001374">
    <property type="entry name" value="R3H_dom"/>
</dbReference>
<dbReference type="InterPro" id="IPR014001">
    <property type="entry name" value="Helicase_ATP-bd"/>
</dbReference>
<evidence type="ECO:0000313" key="11">
    <source>
        <dbReference type="EMBL" id="CAD7094221.1"/>
    </source>
</evidence>
<evidence type="ECO:0000259" key="8">
    <source>
        <dbReference type="PROSITE" id="PS51061"/>
    </source>
</evidence>
<comment type="similarity">
    <text evidence="6">Belongs to the DExH box helicase family.</text>
</comment>
<dbReference type="AlphaFoldDB" id="A0A7R8V7A2"/>
<feature type="compositionally biased region" description="Basic residues" evidence="7">
    <location>
        <begin position="110"/>
        <end position="119"/>
    </location>
</feature>
<evidence type="ECO:0000256" key="6">
    <source>
        <dbReference type="ARBA" id="ARBA00060772"/>
    </source>
</evidence>
<dbReference type="CDD" id="cd18791">
    <property type="entry name" value="SF2_C_RHA"/>
    <property type="match status" value="1"/>
</dbReference>
<dbReference type="InterPro" id="IPR011709">
    <property type="entry name" value="DEAD-box_helicase_OB_fold"/>
</dbReference>
<feature type="compositionally biased region" description="Basic residues" evidence="7">
    <location>
        <begin position="59"/>
        <end position="70"/>
    </location>
</feature>
<reference evidence="11 12" key="1">
    <citation type="submission" date="2020-11" db="EMBL/GenBank/DDBJ databases">
        <authorList>
            <person name="Wallbank WR R."/>
            <person name="Pardo Diaz C."/>
            <person name="Kozak K."/>
            <person name="Martin S."/>
            <person name="Jiggins C."/>
            <person name="Moest M."/>
            <person name="Warren A I."/>
            <person name="Generalovic N T."/>
            <person name="Byers J.R.P. K."/>
            <person name="Montejo-Kovacevich G."/>
            <person name="Yen C E."/>
        </authorList>
    </citation>
    <scope>NUCLEOTIDE SEQUENCE [LARGE SCALE GENOMIC DNA]</scope>
</reference>
<feature type="compositionally biased region" description="Basic and acidic residues" evidence="7">
    <location>
        <begin position="91"/>
        <end position="101"/>
    </location>
</feature>
<dbReference type="PROSITE" id="PS51192">
    <property type="entry name" value="HELICASE_ATP_BIND_1"/>
    <property type="match status" value="1"/>
</dbReference>
<dbReference type="SMART" id="SM00490">
    <property type="entry name" value="HELICc"/>
    <property type="match status" value="1"/>
</dbReference>
<evidence type="ECO:0000256" key="2">
    <source>
        <dbReference type="ARBA" id="ARBA00022801"/>
    </source>
</evidence>
<evidence type="ECO:0000256" key="1">
    <source>
        <dbReference type="ARBA" id="ARBA00022741"/>
    </source>
</evidence>
<dbReference type="Pfam" id="PF21010">
    <property type="entry name" value="HA2_C"/>
    <property type="match status" value="1"/>
</dbReference>
<dbReference type="InterPro" id="IPR036770">
    <property type="entry name" value="Ankyrin_rpt-contain_sf"/>
</dbReference>
<gene>
    <name evidence="11" type="ORF">HERILL_LOCUS16443</name>
</gene>
<dbReference type="Pfam" id="PF01424">
    <property type="entry name" value="R3H"/>
    <property type="match status" value="1"/>
</dbReference>
<sequence>MNLAGNSAKLSRRSRKSNHVRPFASENGHIGIHHQSGIEELFSSEKATKDAATSSKNTTKSRRRNRKPKNPRPLIDHGTQQVNASENATKPNEKVPPERDTIPTINPGKSRQRNRKAGKTRNAIDENDCIQLQREIQAFLLSEETTKIMSNSLTKDQRAYIHKQVPKMGLMSRSHGKGADRCLTIYKPVNQASIETNIECILTDQAQSLVTKLKSTLNLSALFNHENSTSETSRMATQPGLTVSNITHKLIPRPSIKSNRVITDRSALPIYQYRSEIVQTIATDQVVIISGETGSGKSTQVPQYIIEEATVAKVPCRIVCTQPRRIAAISIAERVAYERSEKVGNTVGYQIRLENNFKPTTNLIYATSGCFIRALMSDASRAFHGVTHLIVDEIHERDKNTDFLLIALRDELARNKKLKVILMSATMNIGLLCGYFHGCHVIKVPGRCFETRTFFLEDILFFLKYETAEMRNYLKIMSESESSKDRRSLPNAEEHITQELDEETRKFVDDLITSCREQADDLASELFEQLIYLIEGEGLPVDVRHSTNLCTPLIAAAIRNNLKYLHRFLEKGADPYKTDIWSRNAFDYASMHENSACLDRLNKAFRQDESDNNSKRILLAYQRQFSNEYDDEIDHKLLLTLLLTINQADSLGSILVFLPGYNDMITQKEMIESEFAYESYKLFLIHSTMSMHDQRMAFKPANVRKIILATNIAETSITFPDVSYVVDTGYVKQYVYDSTTCSSYLKSVPISKACAKQRAGRAGRTQTGICYRLYSSAKYEAMSEFAIPEFLRIPLMEVCLYAKEINERASIVEYLSKALEPPSKVSILNAIQKLTMLGALDKDENMTILGKRLVNMPVDVQMGKCLLYAILFRCLDPVLIIAAYYSVKDPFLLPSDRSERGRIDRIRKELCENVISDHLGIIRLYQKWRTSLRLQTESRFLIDYNLSKSSLEMMCAVQNHISDYIKRTALPNGVKYNVLNANSNDWNIIRACLSAGLYPNVAHVDRIKGKIRTQYEKSVVFHPSSVLKQSTRKNEKIALDTITTDWILFTEKSRFGRMAFLRYNTIVTPLNIAIFCGGLNSTMMNGEDEVDEDINLASHEDDDQFLNDDDEEVDEDDDANQANFKLFVVDEWITFHLQKSEYYALTQLKEICQNTFIEFLSNGRNWEPNQYSKFLDTLKQILHFDNIEQFGDISQPFDDSYLPRRYDTMMNMKHFRMDRNSK</sequence>
<dbReference type="Gene3D" id="1.25.40.20">
    <property type="entry name" value="Ankyrin repeat-containing domain"/>
    <property type="match status" value="1"/>
</dbReference>
<evidence type="ECO:0000256" key="5">
    <source>
        <dbReference type="ARBA" id="ARBA00022884"/>
    </source>
</evidence>
<feature type="domain" description="Helicase ATP-binding" evidence="9">
    <location>
        <begin position="278"/>
        <end position="445"/>
    </location>
</feature>
<feature type="domain" description="R3H" evidence="8">
    <location>
        <begin position="126"/>
        <end position="189"/>
    </location>
</feature>
<dbReference type="InParanoid" id="A0A7R8V7A2"/>
<dbReference type="FunCoup" id="A0A7R8V7A2">
    <property type="interactions" value="62"/>
</dbReference>
<dbReference type="SUPFAM" id="SSF48403">
    <property type="entry name" value="Ankyrin repeat"/>
    <property type="match status" value="1"/>
</dbReference>
<feature type="region of interest" description="Disordered" evidence="7">
    <location>
        <begin position="1"/>
        <end position="122"/>
    </location>
</feature>
<dbReference type="GO" id="GO:0003723">
    <property type="term" value="F:RNA binding"/>
    <property type="evidence" value="ECO:0007669"/>
    <property type="project" value="UniProtKB-KW"/>
</dbReference>
<dbReference type="GO" id="GO:0016787">
    <property type="term" value="F:hydrolase activity"/>
    <property type="evidence" value="ECO:0007669"/>
    <property type="project" value="UniProtKB-KW"/>
</dbReference>
<dbReference type="GO" id="GO:0004386">
    <property type="term" value="F:helicase activity"/>
    <property type="evidence" value="ECO:0007669"/>
    <property type="project" value="UniProtKB-KW"/>
</dbReference>
<dbReference type="InterPro" id="IPR007502">
    <property type="entry name" value="Helicase-assoc_dom"/>
</dbReference>
<feature type="compositionally biased region" description="Basic residues" evidence="7">
    <location>
        <begin position="10"/>
        <end position="19"/>
    </location>
</feature>
<keyword evidence="2" id="KW-0378">Hydrolase</keyword>
<dbReference type="Pfam" id="PF00271">
    <property type="entry name" value="Helicase_C"/>
    <property type="match status" value="1"/>
</dbReference>
<dbReference type="SUPFAM" id="SSF82708">
    <property type="entry name" value="R3H domain"/>
    <property type="match status" value="1"/>
</dbReference>
<dbReference type="InterPro" id="IPR027417">
    <property type="entry name" value="P-loop_NTPase"/>
</dbReference>
<organism evidence="11 12">
    <name type="scientific">Hermetia illucens</name>
    <name type="common">Black soldier fly</name>
    <dbReference type="NCBI Taxonomy" id="343691"/>
    <lineage>
        <taxon>Eukaryota</taxon>
        <taxon>Metazoa</taxon>
        <taxon>Ecdysozoa</taxon>
        <taxon>Arthropoda</taxon>
        <taxon>Hexapoda</taxon>
        <taxon>Insecta</taxon>
        <taxon>Pterygota</taxon>
        <taxon>Neoptera</taxon>
        <taxon>Endopterygota</taxon>
        <taxon>Diptera</taxon>
        <taxon>Brachycera</taxon>
        <taxon>Stratiomyomorpha</taxon>
        <taxon>Stratiomyidae</taxon>
        <taxon>Hermetiinae</taxon>
        <taxon>Hermetia</taxon>
    </lineage>
</organism>
<dbReference type="CDD" id="cd17917">
    <property type="entry name" value="DEXHc_RHA-like"/>
    <property type="match status" value="1"/>
</dbReference>
<dbReference type="SMART" id="SM00487">
    <property type="entry name" value="DEXDc"/>
    <property type="match status" value="1"/>
</dbReference>
<evidence type="ECO:0008006" key="13">
    <source>
        <dbReference type="Google" id="ProtNLM"/>
    </source>
</evidence>
<dbReference type="PROSITE" id="PS51194">
    <property type="entry name" value="HELICASE_CTER"/>
    <property type="match status" value="1"/>
</dbReference>
<dbReference type="PROSITE" id="PS51061">
    <property type="entry name" value="R3H"/>
    <property type="match status" value="1"/>
</dbReference>
<dbReference type="PANTHER" id="PTHR18934:SF213">
    <property type="entry name" value="3'-5' RNA HELICASE YTHDC2"/>
    <property type="match status" value="1"/>
</dbReference>
<dbReference type="Pfam" id="PF13637">
    <property type="entry name" value="Ank_4"/>
    <property type="match status" value="1"/>
</dbReference>
<evidence type="ECO:0000259" key="9">
    <source>
        <dbReference type="PROSITE" id="PS51192"/>
    </source>
</evidence>
<protein>
    <recommendedName>
        <fullName evidence="13">ATP-dependent RNA helicase YTHDC2</fullName>
    </recommendedName>
</protein>
<dbReference type="EMBL" id="LR899015">
    <property type="protein sequence ID" value="CAD7094221.1"/>
    <property type="molecule type" value="Genomic_DNA"/>
</dbReference>
<dbReference type="Proteomes" id="UP000594454">
    <property type="component" value="Chromosome 7"/>
</dbReference>
<dbReference type="FunFam" id="3.40.50.300:FF:000526">
    <property type="entry name" value="DExH-box ATP-dependent RNA helicase DExH3"/>
    <property type="match status" value="1"/>
</dbReference>
<dbReference type="OrthoDB" id="6103986at2759"/>
<dbReference type="Pfam" id="PF07717">
    <property type="entry name" value="OB_NTP_bind"/>
    <property type="match status" value="1"/>
</dbReference>
<dbReference type="Gene3D" id="3.40.50.300">
    <property type="entry name" value="P-loop containing nucleotide triphosphate hydrolases"/>
    <property type="match status" value="2"/>
</dbReference>
<keyword evidence="5" id="KW-0694">RNA-binding</keyword>
<evidence type="ECO:0000256" key="4">
    <source>
        <dbReference type="ARBA" id="ARBA00022840"/>
    </source>
</evidence>
<dbReference type="Gene3D" id="3.30.1370.50">
    <property type="entry name" value="R3H-like domain"/>
    <property type="match status" value="1"/>
</dbReference>
<keyword evidence="4" id="KW-0067">ATP-binding</keyword>
<dbReference type="PANTHER" id="PTHR18934">
    <property type="entry name" value="ATP-DEPENDENT RNA HELICASE"/>
    <property type="match status" value="1"/>
</dbReference>
<evidence type="ECO:0000256" key="3">
    <source>
        <dbReference type="ARBA" id="ARBA00022806"/>
    </source>
</evidence>
<dbReference type="InterPro" id="IPR011545">
    <property type="entry name" value="DEAD/DEAH_box_helicase_dom"/>
</dbReference>
<dbReference type="GO" id="GO:0005524">
    <property type="term" value="F:ATP binding"/>
    <property type="evidence" value="ECO:0007669"/>
    <property type="project" value="UniProtKB-KW"/>
</dbReference>
<evidence type="ECO:0000256" key="7">
    <source>
        <dbReference type="SAM" id="MobiDB-lite"/>
    </source>
</evidence>
<evidence type="ECO:0000259" key="10">
    <source>
        <dbReference type="PROSITE" id="PS51194"/>
    </source>
</evidence>
<dbReference type="InterPro" id="IPR036867">
    <property type="entry name" value="R3H_dom_sf"/>
</dbReference>
<dbReference type="Gene3D" id="1.20.120.1080">
    <property type="match status" value="1"/>
</dbReference>
<dbReference type="Pfam" id="PF00270">
    <property type="entry name" value="DEAD"/>
    <property type="match status" value="1"/>
</dbReference>
<accession>A0A7R8V7A2</accession>
<dbReference type="OMA" id="EWIKRAN"/>
<feature type="compositionally biased region" description="Polar residues" evidence="7">
    <location>
        <begin position="78"/>
        <end position="90"/>
    </location>
</feature>
<dbReference type="InterPro" id="IPR002110">
    <property type="entry name" value="Ankyrin_rpt"/>
</dbReference>
<evidence type="ECO:0000313" key="12">
    <source>
        <dbReference type="Proteomes" id="UP000594454"/>
    </source>
</evidence>
<dbReference type="FunFam" id="1.20.120.1080:FF:000002">
    <property type="entry name" value="Putative ATP-dependent RNA helicase DHX36"/>
    <property type="match status" value="1"/>
</dbReference>
<dbReference type="SUPFAM" id="SSF52540">
    <property type="entry name" value="P-loop containing nucleoside triphosphate hydrolases"/>
    <property type="match status" value="1"/>
</dbReference>